<reference evidence="2" key="1">
    <citation type="submission" date="2025-08" db="UniProtKB">
        <authorList>
            <consortium name="Ensembl"/>
        </authorList>
    </citation>
    <scope>IDENTIFICATION</scope>
</reference>
<dbReference type="AlphaFoldDB" id="A0A8C5RFA6"/>
<feature type="region of interest" description="Disordered" evidence="1">
    <location>
        <begin position="106"/>
        <end position="410"/>
    </location>
</feature>
<dbReference type="InterPro" id="IPR013240">
    <property type="entry name" value="DNA-dir_RNA_pol1_su_RPA34"/>
</dbReference>
<feature type="region of interest" description="Disordered" evidence="1">
    <location>
        <begin position="469"/>
        <end position="510"/>
    </location>
</feature>
<dbReference type="GO" id="GO:0006360">
    <property type="term" value="P:transcription by RNA polymerase I"/>
    <property type="evidence" value="ECO:0007669"/>
    <property type="project" value="InterPro"/>
</dbReference>
<feature type="compositionally biased region" description="Basic residues" evidence="1">
    <location>
        <begin position="154"/>
        <end position="164"/>
    </location>
</feature>
<feature type="compositionally biased region" description="Basic residues" evidence="1">
    <location>
        <begin position="340"/>
        <end position="349"/>
    </location>
</feature>
<dbReference type="Ensembl" id="ENSLLTT00000001510.1">
    <property type="protein sequence ID" value="ENSLLTP00000001456.1"/>
    <property type="gene ID" value="ENSLLTG00000001126.1"/>
</dbReference>
<evidence type="ECO:0000313" key="2">
    <source>
        <dbReference type="Ensembl" id="ENSLLTP00000001456.1"/>
    </source>
</evidence>
<dbReference type="GeneTree" id="ENSGT01000000219624"/>
<evidence type="ECO:0008006" key="4">
    <source>
        <dbReference type="Google" id="ProtNLM"/>
    </source>
</evidence>
<reference evidence="2" key="2">
    <citation type="submission" date="2025-09" db="UniProtKB">
        <authorList>
            <consortium name="Ensembl"/>
        </authorList>
    </citation>
    <scope>IDENTIFICATION</scope>
</reference>
<protein>
    <recommendedName>
        <fullName evidence="4">DNA-directed RNA polymerase I subunit RPA34</fullName>
    </recommendedName>
</protein>
<feature type="compositionally biased region" description="Basic residues" evidence="1">
    <location>
        <begin position="172"/>
        <end position="181"/>
    </location>
</feature>
<name>A0A8C5RFA6_LATLA</name>
<feature type="compositionally biased region" description="Pro residues" evidence="1">
    <location>
        <begin position="115"/>
        <end position="130"/>
    </location>
</feature>
<sequence length="510" mass="54231">MGARGGDGAAGSALPAGPARFRCPEDFCARRLGPGAAFRPESLAAPGKRLLLIRAPADFRPERCAGEGGGERGRGAGSESVARLLIAAGPPERLICARPFGASLRIQERGGAPDGPRPLFPVAERPPPRVPAGLKQRFLPFGARLPSSGAPPRKAARQRGKQRPLKAEPGRRARKKEKQRKARLEPEELPNPRSRAWQPEWELRWQAGREPGKGGCKAPGREGPWGAAAAVKEEPGDAPCLGSLPAESPREAPSCKKKKSRERAAEEPGNLLEEGLGPPREDPGRELPGCIKQSPGKGAGGLWGVGTLKEEPGDAPSLGSLAEESLGVTPGDLAGEPPSCKKKRRKKRERAAEGLWGTAAIKEEPGDAPSLGSLAEESLGVTPGDLAGEPPSCKKRKKRERAAEGLWGTAAVKEEPGDSCLGHLPEEHLGPAGELLACKKEKLDKEPLCGQGTEMQQRLESSVLDWAAPLWQEAEGPEEPWQRNGEAPRPKKKGRRREREDQAGLFAAGT</sequence>
<accession>A0A8C5RFA6</accession>
<organism evidence="2 3">
    <name type="scientific">Laticauda laticaudata</name>
    <name type="common">Blue-ringed sea krait</name>
    <name type="synonym">Blue-lipped sea krait</name>
    <dbReference type="NCBI Taxonomy" id="8630"/>
    <lineage>
        <taxon>Eukaryota</taxon>
        <taxon>Metazoa</taxon>
        <taxon>Chordata</taxon>
        <taxon>Craniata</taxon>
        <taxon>Vertebrata</taxon>
        <taxon>Euteleostomi</taxon>
        <taxon>Lepidosauria</taxon>
        <taxon>Squamata</taxon>
        <taxon>Bifurcata</taxon>
        <taxon>Unidentata</taxon>
        <taxon>Episquamata</taxon>
        <taxon>Toxicofera</taxon>
        <taxon>Serpentes</taxon>
        <taxon>Colubroidea</taxon>
        <taxon>Elapidae</taxon>
        <taxon>Laticaudinae</taxon>
        <taxon>Laticauda</taxon>
    </lineage>
</organism>
<keyword evidence="3" id="KW-1185">Reference proteome</keyword>
<evidence type="ECO:0000256" key="1">
    <source>
        <dbReference type="SAM" id="MobiDB-lite"/>
    </source>
</evidence>
<dbReference type="Proteomes" id="UP000694406">
    <property type="component" value="Unplaced"/>
</dbReference>
<evidence type="ECO:0000313" key="3">
    <source>
        <dbReference type="Proteomes" id="UP000694406"/>
    </source>
</evidence>
<dbReference type="Pfam" id="PF08208">
    <property type="entry name" value="RNA_polI_A34"/>
    <property type="match status" value="1"/>
</dbReference>
<feature type="compositionally biased region" description="Low complexity" evidence="1">
    <location>
        <begin position="267"/>
        <end position="278"/>
    </location>
</feature>
<proteinExistence type="predicted"/>